<proteinExistence type="predicted"/>
<dbReference type="SMART" id="SM00487">
    <property type="entry name" value="DEXDc"/>
    <property type="match status" value="1"/>
</dbReference>
<dbReference type="GO" id="GO:0006139">
    <property type="term" value="P:nucleobase-containing compound metabolic process"/>
    <property type="evidence" value="ECO:0007669"/>
    <property type="project" value="InterPro"/>
</dbReference>
<dbReference type="InterPro" id="IPR027417">
    <property type="entry name" value="P-loop_NTPase"/>
</dbReference>
<dbReference type="RefSeq" id="WP_134117506.1">
    <property type="nucleotide sequence ID" value="NZ_SOEG01000020.1"/>
</dbReference>
<dbReference type="Gene3D" id="3.40.50.300">
    <property type="entry name" value="P-loop containing nucleotide triphosphate hydrolases"/>
    <property type="match status" value="2"/>
</dbReference>
<accession>A0A4R8GT38</accession>
<dbReference type="AlphaFoldDB" id="A0A4R8GT38"/>
<evidence type="ECO:0000313" key="2">
    <source>
        <dbReference type="EMBL" id="TDX49145.1"/>
    </source>
</evidence>
<dbReference type="InterPro" id="IPR014001">
    <property type="entry name" value="Helicase_ATP-bd"/>
</dbReference>
<dbReference type="GO" id="GO:0005524">
    <property type="term" value="F:ATP binding"/>
    <property type="evidence" value="ECO:0007669"/>
    <property type="project" value="InterPro"/>
</dbReference>
<dbReference type="InterPro" id="IPR006555">
    <property type="entry name" value="ATP-dep_Helicase_C"/>
</dbReference>
<dbReference type="SMART" id="SM00491">
    <property type="entry name" value="HELICc2"/>
    <property type="match status" value="1"/>
</dbReference>
<dbReference type="InterPro" id="IPR006935">
    <property type="entry name" value="Helicase/UvrB_N"/>
</dbReference>
<name>A0A4R8GT38_9FIRM</name>
<keyword evidence="3" id="KW-1185">Reference proteome</keyword>
<dbReference type="Pfam" id="PF04851">
    <property type="entry name" value="ResIII"/>
    <property type="match status" value="1"/>
</dbReference>
<dbReference type="SUPFAM" id="SSF52540">
    <property type="entry name" value="P-loop containing nucleoside triphosphate hydrolases"/>
    <property type="match status" value="2"/>
</dbReference>
<feature type="domain" description="Helicase ATP-binding" evidence="1">
    <location>
        <begin position="48"/>
        <end position="307"/>
    </location>
</feature>
<keyword evidence="2" id="KW-0378">Hydrolase</keyword>
<evidence type="ECO:0000313" key="3">
    <source>
        <dbReference type="Proteomes" id="UP000295832"/>
    </source>
</evidence>
<keyword evidence="2" id="KW-0347">Helicase</keyword>
<dbReference type="GO" id="GO:0004386">
    <property type="term" value="F:helicase activity"/>
    <property type="evidence" value="ECO:0007669"/>
    <property type="project" value="UniProtKB-KW"/>
</dbReference>
<protein>
    <submittedName>
        <fullName evidence="2">Replicative superfamily II helicase</fullName>
    </submittedName>
</protein>
<dbReference type="PROSITE" id="PS51192">
    <property type="entry name" value="HELICASE_ATP_BIND_1"/>
    <property type="match status" value="1"/>
</dbReference>
<gene>
    <name evidence="2" type="ORF">C7959_12039</name>
</gene>
<dbReference type="GO" id="GO:0003677">
    <property type="term" value="F:DNA binding"/>
    <property type="evidence" value="ECO:0007669"/>
    <property type="project" value="InterPro"/>
</dbReference>
<evidence type="ECO:0000259" key="1">
    <source>
        <dbReference type="PROSITE" id="PS51192"/>
    </source>
</evidence>
<keyword evidence="2" id="KW-0547">Nucleotide-binding</keyword>
<comment type="caution">
    <text evidence="2">The sequence shown here is derived from an EMBL/GenBank/DDBJ whole genome shotgun (WGS) entry which is preliminary data.</text>
</comment>
<dbReference type="EMBL" id="SOEG01000020">
    <property type="protein sequence ID" value="TDX49145.1"/>
    <property type="molecule type" value="Genomic_DNA"/>
</dbReference>
<dbReference type="GO" id="GO:0016818">
    <property type="term" value="F:hydrolase activity, acting on acid anhydrides, in phosphorus-containing anhydrides"/>
    <property type="evidence" value="ECO:0007669"/>
    <property type="project" value="InterPro"/>
</dbReference>
<dbReference type="Proteomes" id="UP000295832">
    <property type="component" value="Unassembled WGS sequence"/>
</dbReference>
<keyword evidence="2" id="KW-0067">ATP-binding</keyword>
<reference evidence="2 3" key="1">
    <citation type="submission" date="2019-03" db="EMBL/GenBank/DDBJ databases">
        <title>Subsurface microbial communities from deep shales in Ohio and West Virginia, USA.</title>
        <authorList>
            <person name="Wrighton K."/>
        </authorList>
    </citation>
    <scope>NUCLEOTIDE SEQUENCE [LARGE SCALE GENOMIC DNA]</scope>
    <source>
        <strain evidence="2 3">MSL 6dP</strain>
    </source>
</reference>
<dbReference type="Pfam" id="PF13307">
    <property type="entry name" value="Helicase_C_2"/>
    <property type="match status" value="1"/>
</dbReference>
<sequence>MKIDFGKLTNSSSIDSLISPRKIFSALPQKHEKYDYVRDVQAEVIEKWIKRKDNRDNIIKMNTGSGKTVVGLLILKSCLNGKKGPAVYVAPDPYLVQQVINEANNLGIEVTTDPNSLRFRRGKAILIINIYKLINGKSIFGINNEEKIKIKSIIIDDAHACMETTEAQFTLNIDASTQAYKEFFKLFRNDLYNQSKYKLLEIEAKEPNINMLVPYWVWNNKIDDIYRILYKFKDEDYMEFVLPLIKDSLHLCNCVLGSDGIEISPKYVPINTIPSFINAERRIFMSATLTDDSILISHFDVNPNSISKAITPSNCDDIGDRMILVPQELNPKISDDELKNYFNYLSKEHNTIIIVPSNYRANYWKDVADLTLRSNNLQEGIKRLKEGHVGLVILVNKYDGIDLPKKACEVLVIDGLPDVRRKIDKIKQNILMGSDEILTQLIQRVEQGMGRGTRSRDDYCAVFLMGRTLTSHLYAQNALEKFTPATKAQINLSEELSEQVREKSLKEIHSVIKYLLQRDKDWVEASKSRLIDLEYNSEGQINSNIKKGRKAFDLAQIKNYKEAVSLLEELKNKEQNKKIRGWLKQEIAEYMNFYNPVKSQQILKSALNDNKFVLHPVSGIEYDKLIGSKADQAVRCSDFLNNTYSNTNNFILELNSLIERLNFAPNTYEIFEQTLKQITNIIGFNGQRPESEFGKGPDVLWETGNLNYFVIECKNEARTDIISKKYCNQLNGSMYWFEEKYDDTCSAIPIMVHPSNLFEYSASPHQQTRIINEEKLNELKKSLLEFANTVVSSNKFADPQDIAKYLKHYNLEYEQFIKKYTIGFKVKN</sequence>
<organism evidence="2 3">
    <name type="scientific">Orenia marismortui</name>
    <dbReference type="NCBI Taxonomy" id="46469"/>
    <lineage>
        <taxon>Bacteria</taxon>
        <taxon>Bacillati</taxon>
        <taxon>Bacillota</taxon>
        <taxon>Clostridia</taxon>
        <taxon>Halanaerobiales</taxon>
        <taxon>Halobacteroidaceae</taxon>
        <taxon>Orenia</taxon>
    </lineage>
</organism>